<evidence type="ECO:0000256" key="2">
    <source>
        <dbReference type="ARBA" id="ARBA00023125"/>
    </source>
</evidence>
<dbReference type="PANTHER" id="PTHR33164">
    <property type="entry name" value="TRANSCRIPTIONAL REGULATOR, MARR FAMILY"/>
    <property type="match status" value="1"/>
</dbReference>
<dbReference type="InterPro" id="IPR036388">
    <property type="entry name" value="WH-like_DNA-bd_sf"/>
</dbReference>
<reference evidence="5 6" key="1">
    <citation type="submission" date="2019-01" db="EMBL/GenBank/DDBJ databases">
        <title>Sinorhodobacter populi sp. nov. isolated from the symptomatic bark tissue of Populus euramericana canker.</title>
        <authorList>
            <person name="Xu G."/>
        </authorList>
    </citation>
    <scope>NUCLEOTIDE SEQUENCE [LARGE SCALE GENOMIC DNA]</scope>
    <source>
        <strain evidence="5 6">07D10-4-3</strain>
    </source>
</reference>
<dbReference type="RefSeq" id="WP_128233530.1">
    <property type="nucleotide sequence ID" value="NZ_SAUY01000029.1"/>
</dbReference>
<dbReference type="PRINTS" id="PR00598">
    <property type="entry name" value="HTHMARR"/>
</dbReference>
<feature type="domain" description="HTH marR-type" evidence="4">
    <location>
        <begin position="6"/>
        <end position="138"/>
    </location>
</feature>
<dbReference type="Proteomes" id="UP000284451">
    <property type="component" value="Unassembled WGS sequence"/>
</dbReference>
<evidence type="ECO:0000313" key="6">
    <source>
        <dbReference type="Proteomes" id="UP000284451"/>
    </source>
</evidence>
<dbReference type="EMBL" id="SAUY01000029">
    <property type="protein sequence ID" value="RWR27752.1"/>
    <property type="molecule type" value="Genomic_DNA"/>
</dbReference>
<dbReference type="InterPro" id="IPR023187">
    <property type="entry name" value="Tscrpt_reg_MarR-type_CS"/>
</dbReference>
<dbReference type="Gene3D" id="1.10.10.10">
    <property type="entry name" value="Winged helix-like DNA-binding domain superfamily/Winged helix DNA-binding domain"/>
    <property type="match status" value="1"/>
</dbReference>
<dbReference type="GO" id="GO:0003700">
    <property type="term" value="F:DNA-binding transcription factor activity"/>
    <property type="evidence" value="ECO:0007669"/>
    <property type="project" value="InterPro"/>
</dbReference>
<keyword evidence="3" id="KW-0804">Transcription</keyword>
<protein>
    <submittedName>
        <fullName evidence="5">MarR family transcriptional regulator</fullName>
    </submittedName>
</protein>
<dbReference type="PROSITE" id="PS50995">
    <property type="entry name" value="HTH_MARR_2"/>
    <property type="match status" value="1"/>
</dbReference>
<dbReference type="SUPFAM" id="SSF46785">
    <property type="entry name" value="Winged helix' DNA-binding domain"/>
    <property type="match status" value="1"/>
</dbReference>
<dbReference type="Pfam" id="PF01047">
    <property type="entry name" value="MarR"/>
    <property type="match status" value="1"/>
</dbReference>
<comment type="caution">
    <text evidence="5">The sequence shown here is derived from an EMBL/GenBank/DDBJ whole genome shotgun (WGS) entry which is preliminary data.</text>
</comment>
<organism evidence="5 6">
    <name type="scientific">Paenirhodobacter populi</name>
    <dbReference type="NCBI Taxonomy" id="2306993"/>
    <lineage>
        <taxon>Bacteria</taxon>
        <taxon>Pseudomonadati</taxon>
        <taxon>Pseudomonadota</taxon>
        <taxon>Alphaproteobacteria</taxon>
        <taxon>Rhodobacterales</taxon>
        <taxon>Rhodobacter group</taxon>
        <taxon>Paenirhodobacter</taxon>
    </lineage>
</organism>
<gene>
    <name evidence="5" type="ORF">D2T29_17870</name>
</gene>
<keyword evidence="1" id="KW-0805">Transcription regulation</keyword>
<evidence type="ECO:0000313" key="5">
    <source>
        <dbReference type="EMBL" id="RWR27752.1"/>
    </source>
</evidence>
<dbReference type="PANTHER" id="PTHR33164:SF64">
    <property type="entry name" value="TRANSCRIPTIONAL REGULATOR SLYA"/>
    <property type="match status" value="1"/>
</dbReference>
<dbReference type="InterPro" id="IPR000835">
    <property type="entry name" value="HTH_MarR-typ"/>
</dbReference>
<dbReference type="GO" id="GO:0006950">
    <property type="term" value="P:response to stress"/>
    <property type="evidence" value="ECO:0007669"/>
    <property type="project" value="TreeGrafter"/>
</dbReference>
<dbReference type="InterPro" id="IPR036390">
    <property type="entry name" value="WH_DNA-bd_sf"/>
</dbReference>
<evidence type="ECO:0000256" key="3">
    <source>
        <dbReference type="ARBA" id="ARBA00023163"/>
    </source>
</evidence>
<accession>A0A443K4T5</accession>
<keyword evidence="2" id="KW-0238">DNA-binding</keyword>
<evidence type="ECO:0000259" key="4">
    <source>
        <dbReference type="PROSITE" id="PS50995"/>
    </source>
</evidence>
<reference evidence="5 6" key="2">
    <citation type="submission" date="2019-01" db="EMBL/GenBank/DDBJ databases">
        <authorList>
            <person name="Li Y."/>
        </authorList>
    </citation>
    <scope>NUCLEOTIDE SEQUENCE [LARGE SCALE GENOMIC DNA]</scope>
    <source>
        <strain evidence="5 6">07D10-4-3</strain>
    </source>
</reference>
<dbReference type="SMART" id="SM00347">
    <property type="entry name" value="HTH_MARR"/>
    <property type="match status" value="1"/>
</dbReference>
<proteinExistence type="predicted"/>
<dbReference type="PROSITE" id="PS01117">
    <property type="entry name" value="HTH_MARR_1"/>
    <property type="match status" value="1"/>
</dbReference>
<dbReference type="GO" id="GO:0003677">
    <property type="term" value="F:DNA binding"/>
    <property type="evidence" value="ECO:0007669"/>
    <property type="project" value="UniProtKB-KW"/>
</dbReference>
<sequence>MPDPSRESLGFLLIDAGRAVRRRFELRAAELGLSAAQWRVIAQLHRHGPLPQARLAEYMEIEPISVSRLAERMEKAGWIRREADPHDRRIKLVAPTDKAAAAFAEARSIADALYADALAGTPPGTRETLIAILKAITNNLSPGTDHD</sequence>
<dbReference type="InterPro" id="IPR039422">
    <property type="entry name" value="MarR/SlyA-like"/>
</dbReference>
<evidence type="ECO:0000256" key="1">
    <source>
        <dbReference type="ARBA" id="ARBA00023015"/>
    </source>
</evidence>
<name>A0A443K4T5_9RHOB</name>
<dbReference type="AlphaFoldDB" id="A0A443K4T5"/>